<dbReference type="PANTHER" id="PTHR34098">
    <property type="entry name" value="F-BOX ONLY PROTEIN 47"/>
    <property type="match status" value="1"/>
</dbReference>
<dbReference type="Proteomes" id="UP000270094">
    <property type="component" value="Unassembled WGS sequence"/>
</dbReference>
<accession>A0A3P7HZB8</accession>
<dbReference type="OrthoDB" id="5785977at2759"/>
<sequence length="258" mass="29335">MCSKWAFSECSKVIDVILAGTKGRLKHILNKLENYTSGSLSNVEMELRSTVLPLLLSGKDAKYEGGDVEYAFWLSSVMRCCSKASAQSKLLMILFGPVTRDSGETIINWRLFCDETIPTYNEAEKTIKPLSDALHVLIKTKQIDEFPNSWNQHDVFNIVEELSTTPEPWAFENFVSLLLFRPSLISVSLTARLENNYADEACLMFHTFAIERTVSVFAHGQRNWASDTSHIIVWLQTTSSAFETARVRHLQCKIQRMK</sequence>
<feature type="domain" description="FBXO47 ARM repeats region" evidence="1">
    <location>
        <begin position="25"/>
        <end position="209"/>
    </location>
</feature>
<dbReference type="AlphaFoldDB" id="A0A3P7HZB8"/>
<reference evidence="2 3" key="1">
    <citation type="submission" date="2018-11" db="EMBL/GenBank/DDBJ databases">
        <authorList>
            <consortium name="Pathogen Informatics"/>
        </authorList>
    </citation>
    <scope>NUCLEOTIDE SEQUENCE [LARGE SCALE GENOMIC DNA]</scope>
</reference>
<dbReference type="InterPro" id="IPR038946">
    <property type="entry name" value="FBXO47"/>
</dbReference>
<dbReference type="EMBL" id="UYYB01002829">
    <property type="protein sequence ID" value="VDM66451.1"/>
    <property type="molecule type" value="Genomic_DNA"/>
</dbReference>
<organism evidence="2 3">
    <name type="scientific">Strongylus vulgaris</name>
    <name type="common">Blood worm</name>
    <dbReference type="NCBI Taxonomy" id="40348"/>
    <lineage>
        <taxon>Eukaryota</taxon>
        <taxon>Metazoa</taxon>
        <taxon>Ecdysozoa</taxon>
        <taxon>Nematoda</taxon>
        <taxon>Chromadorea</taxon>
        <taxon>Rhabditida</taxon>
        <taxon>Rhabditina</taxon>
        <taxon>Rhabditomorpha</taxon>
        <taxon>Strongyloidea</taxon>
        <taxon>Strongylidae</taxon>
        <taxon>Strongylus</taxon>
    </lineage>
</organism>
<dbReference type="InterPro" id="IPR056622">
    <property type="entry name" value="ARM_FBXO47"/>
</dbReference>
<evidence type="ECO:0000313" key="2">
    <source>
        <dbReference type="EMBL" id="VDM66451.1"/>
    </source>
</evidence>
<proteinExistence type="predicted"/>
<keyword evidence="3" id="KW-1185">Reference proteome</keyword>
<dbReference type="Pfam" id="PF24467">
    <property type="entry name" value="ARM_FBXO47"/>
    <property type="match status" value="1"/>
</dbReference>
<evidence type="ECO:0000259" key="1">
    <source>
        <dbReference type="Pfam" id="PF24467"/>
    </source>
</evidence>
<gene>
    <name evidence="2" type="ORF">SVUK_LOCUS1449</name>
</gene>
<dbReference type="PANTHER" id="PTHR34098:SF1">
    <property type="entry name" value="F-BOX ONLY PROTEIN 47"/>
    <property type="match status" value="1"/>
</dbReference>
<protein>
    <recommendedName>
        <fullName evidence="1">FBXO47 ARM repeats region domain-containing protein</fullName>
    </recommendedName>
</protein>
<evidence type="ECO:0000313" key="3">
    <source>
        <dbReference type="Proteomes" id="UP000270094"/>
    </source>
</evidence>
<name>A0A3P7HZB8_STRVU</name>